<name>G3PK71_GASAC</name>
<dbReference type="Ensembl" id="ENSGACT00000018036.1">
    <property type="protein sequence ID" value="ENSGACP00000018001.1"/>
    <property type="gene ID" value="ENSGACG00000013617.1"/>
</dbReference>
<dbReference type="SMART" id="SM00054">
    <property type="entry name" value="EFh"/>
    <property type="match status" value="2"/>
</dbReference>
<keyword evidence="3" id="KW-0175">Coiled coil</keyword>
<dbReference type="SUPFAM" id="SSF47473">
    <property type="entry name" value="EF-hand"/>
    <property type="match status" value="1"/>
</dbReference>
<dbReference type="Bgee" id="ENSGACG00000013617">
    <property type="expression patterns" value="Expressed in intestinal epithelial cell and 4 other cell types or tissues"/>
</dbReference>
<dbReference type="AlphaFoldDB" id="G3PK71"/>
<evidence type="ECO:0000313" key="6">
    <source>
        <dbReference type="Ensembl" id="ENSGACP00000018001.1"/>
    </source>
</evidence>
<dbReference type="STRING" id="69293.ENSGACP00000018001"/>
<dbReference type="GO" id="GO:0005509">
    <property type="term" value="F:calcium ion binding"/>
    <property type="evidence" value="ECO:0007669"/>
    <property type="project" value="InterPro"/>
</dbReference>
<feature type="coiled-coil region" evidence="3">
    <location>
        <begin position="183"/>
        <end position="334"/>
    </location>
</feature>
<dbReference type="eggNOG" id="KOG0078">
    <property type="taxonomic scope" value="Eukaryota"/>
</dbReference>
<evidence type="ECO:0000256" key="4">
    <source>
        <dbReference type="SAM" id="MobiDB-lite"/>
    </source>
</evidence>
<feature type="region of interest" description="Disordered" evidence="4">
    <location>
        <begin position="12"/>
        <end position="34"/>
    </location>
</feature>
<dbReference type="PROSITE" id="PS50222">
    <property type="entry name" value="EF_HAND_2"/>
    <property type="match status" value="1"/>
</dbReference>
<accession>G3PK71</accession>
<dbReference type="CDD" id="cd00051">
    <property type="entry name" value="EFh"/>
    <property type="match status" value="1"/>
</dbReference>
<evidence type="ECO:0000259" key="5">
    <source>
        <dbReference type="PROSITE" id="PS50222"/>
    </source>
</evidence>
<keyword evidence="2" id="KW-0106">Calcium</keyword>
<dbReference type="Gene3D" id="1.10.238.10">
    <property type="entry name" value="EF-hand"/>
    <property type="match status" value="1"/>
</dbReference>
<reference evidence="6" key="2">
    <citation type="submission" date="2024-04" db="UniProtKB">
        <authorList>
            <consortium name="Ensembl"/>
        </authorList>
    </citation>
    <scope>IDENTIFICATION</scope>
</reference>
<reference evidence="6" key="1">
    <citation type="submission" date="2006-01" db="EMBL/GenBank/DDBJ databases">
        <authorList>
            <person name="Lindblad-Toh K."/>
            <person name="Mauceli E."/>
            <person name="Grabherr M."/>
            <person name="Chang J.L."/>
            <person name="Lander E.S."/>
        </authorList>
    </citation>
    <scope>NUCLEOTIDE SEQUENCE [LARGE SCALE GENOMIC DNA]</scope>
</reference>
<evidence type="ECO:0000256" key="3">
    <source>
        <dbReference type="SAM" id="Coils"/>
    </source>
</evidence>
<dbReference type="PROSITE" id="PS00018">
    <property type="entry name" value="EF_HAND_1"/>
    <property type="match status" value="1"/>
</dbReference>
<evidence type="ECO:0000256" key="1">
    <source>
        <dbReference type="ARBA" id="ARBA00022723"/>
    </source>
</evidence>
<sequence>AAATTTAAVARSAWRRKGGGGGGGGGGNEAGNCENGDVGQNTIGEKTREFFQMCDIENKGFITQRDMQRLTAELPLSAEELENVFVTLDSDGNGYLTLNEFSSGFSEFLFGRKISFAEEARKSPAEVLYQSQWEENEARGGEDEEEKHFSMLMESLGANSVFEDRAEVRSLWAQLSRDEPDLLSNFEDFLARVTSQIREANQEKKEMESALQRKAATHDDQIQHLYEEMEQQIKTEKDRIVLQDCERFLSLSLDPERQLCYERERWQLSQKQKRLEAECRELQSDQHVTKVENVKLKHKNDELAQELDQTSQELMVAQEQLNLLQEQSTQLHEDKEIEIYRLTEGLQRERASLLKQLDLLR</sequence>
<protein>
    <recommendedName>
        <fullName evidence="5">EF-hand domain-containing protein</fullName>
    </recommendedName>
</protein>
<dbReference type="InterPro" id="IPR011992">
    <property type="entry name" value="EF-hand-dom_pair"/>
</dbReference>
<dbReference type="OMA" id="REAPACE"/>
<evidence type="ECO:0000256" key="2">
    <source>
        <dbReference type="ARBA" id="ARBA00022837"/>
    </source>
</evidence>
<organism evidence="6">
    <name type="scientific">Gasterosteus aculeatus</name>
    <name type="common">Three-spined stickleback</name>
    <dbReference type="NCBI Taxonomy" id="69293"/>
    <lineage>
        <taxon>Eukaryota</taxon>
        <taxon>Metazoa</taxon>
        <taxon>Chordata</taxon>
        <taxon>Craniata</taxon>
        <taxon>Vertebrata</taxon>
        <taxon>Euteleostomi</taxon>
        <taxon>Actinopterygii</taxon>
        <taxon>Neopterygii</taxon>
        <taxon>Teleostei</taxon>
        <taxon>Neoteleostei</taxon>
        <taxon>Acanthomorphata</taxon>
        <taxon>Eupercaria</taxon>
        <taxon>Perciformes</taxon>
        <taxon>Cottioidei</taxon>
        <taxon>Gasterosteales</taxon>
        <taxon>Gasterosteidae</taxon>
        <taxon>Gasterosteus</taxon>
    </lineage>
</organism>
<keyword evidence="1" id="KW-0479">Metal-binding</keyword>
<dbReference type="InParanoid" id="G3PK71"/>
<feature type="domain" description="EF-hand" evidence="5">
    <location>
        <begin position="76"/>
        <end position="111"/>
    </location>
</feature>
<proteinExistence type="predicted"/>
<dbReference type="InterPro" id="IPR018247">
    <property type="entry name" value="EF_Hand_1_Ca_BS"/>
</dbReference>
<dbReference type="InterPro" id="IPR002048">
    <property type="entry name" value="EF_hand_dom"/>
</dbReference>
<feature type="compositionally biased region" description="Gly residues" evidence="4">
    <location>
        <begin position="19"/>
        <end position="29"/>
    </location>
</feature>
<dbReference type="Pfam" id="PF13499">
    <property type="entry name" value="EF-hand_7"/>
    <property type="match status" value="1"/>
</dbReference>